<dbReference type="InterPro" id="IPR046335">
    <property type="entry name" value="LacI/GalR-like_sensor"/>
</dbReference>
<dbReference type="GO" id="GO:0000976">
    <property type="term" value="F:transcription cis-regulatory region binding"/>
    <property type="evidence" value="ECO:0007669"/>
    <property type="project" value="TreeGrafter"/>
</dbReference>
<dbReference type="GO" id="GO:0003700">
    <property type="term" value="F:DNA-binding transcription factor activity"/>
    <property type="evidence" value="ECO:0007669"/>
    <property type="project" value="TreeGrafter"/>
</dbReference>
<accession>A0A645F8E9</accession>
<evidence type="ECO:0000256" key="3">
    <source>
        <dbReference type="ARBA" id="ARBA00023163"/>
    </source>
</evidence>
<dbReference type="PANTHER" id="PTHR30146">
    <property type="entry name" value="LACI-RELATED TRANSCRIPTIONAL REPRESSOR"/>
    <property type="match status" value="1"/>
</dbReference>
<dbReference type="SUPFAM" id="SSF53822">
    <property type="entry name" value="Periplasmic binding protein-like I"/>
    <property type="match status" value="1"/>
</dbReference>
<dbReference type="CDD" id="cd06267">
    <property type="entry name" value="PBP1_LacI_sugar_binding-like"/>
    <property type="match status" value="1"/>
</dbReference>
<dbReference type="InterPro" id="IPR028082">
    <property type="entry name" value="Peripla_BP_I"/>
</dbReference>
<dbReference type="AlphaFoldDB" id="A0A645F8E9"/>
<comment type="caution">
    <text evidence="5">The sequence shown here is derived from an EMBL/GenBank/DDBJ whole genome shotgun (WGS) entry which is preliminary data.</text>
</comment>
<dbReference type="Gene3D" id="3.40.50.2300">
    <property type="match status" value="2"/>
</dbReference>
<reference evidence="5" key="1">
    <citation type="submission" date="2019-08" db="EMBL/GenBank/DDBJ databases">
        <authorList>
            <person name="Kucharzyk K."/>
            <person name="Murdoch R.W."/>
            <person name="Higgins S."/>
            <person name="Loffler F."/>
        </authorList>
    </citation>
    <scope>NUCLEOTIDE SEQUENCE</scope>
</reference>
<keyword evidence="2" id="KW-0238">DNA-binding</keyword>
<evidence type="ECO:0000256" key="2">
    <source>
        <dbReference type="ARBA" id="ARBA00023125"/>
    </source>
</evidence>
<protein>
    <submittedName>
        <fullName evidence="5">HTH-type transcriptional repressor PurR</fullName>
    </submittedName>
</protein>
<keyword evidence="1" id="KW-0805">Transcription regulation</keyword>
<evidence type="ECO:0000256" key="1">
    <source>
        <dbReference type="ARBA" id="ARBA00023015"/>
    </source>
</evidence>
<sequence>MFLVNDTAECCNWILPDNYAAGRMMAELLYRRGHRRIGISYQSQVQIAEFADRYQGARDFLAENGITLLHIQVPRMYYDHDVEATFLDQYYFRDRATAIIGLRDLSALHLYDLARERKLAIPEDLSIVSFDDRFSGALVNPPLTTVRYPGRIIAVQLARALAEAFASAHGAILLRERVVPILLERGSVRNLK</sequence>
<dbReference type="PANTHER" id="PTHR30146:SF109">
    <property type="entry name" value="HTH-TYPE TRANSCRIPTIONAL REGULATOR GALS"/>
    <property type="match status" value="1"/>
</dbReference>
<evidence type="ECO:0000313" key="5">
    <source>
        <dbReference type="EMBL" id="MPN10507.1"/>
    </source>
</evidence>
<evidence type="ECO:0000259" key="4">
    <source>
        <dbReference type="Pfam" id="PF13377"/>
    </source>
</evidence>
<feature type="domain" description="Transcriptional regulator LacI/GalR-like sensor" evidence="4">
    <location>
        <begin position="27"/>
        <end position="188"/>
    </location>
</feature>
<dbReference type="Pfam" id="PF13377">
    <property type="entry name" value="Peripla_BP_3"/>
    <property type="match status" value="1"/>
</dbReference>
<proteinExistence type="predicted"/>
<gene>
    <name evidence="5" type="primary">purR_64</name>
    <name evidence="5" type="ORF">SDC9_157802</name>
</gene>
<dbReference type="EMBL" id="VSSQ01056664">
    <property type="protein sequence ID" value="MPN10507.1"/>
    <property type="molecule type" value="Genomic_DNA"/>
</dbReference>
<organism evidence="5">
    <name type="scientific">bioreactor metagenome</name>
    <dbReference type="NCBI Taxonomy" id="1076179"/>
    <lineage>
        <taxon>unclassified sequences</taxon>
        <taxon>metagenomes</taxon>
        <taxon>ecological metagenomes</taxon>
    </lineage>
</organism>
<name>A0A645F8E9_9ZZZZ</name>
<keyword evidence="3" id="KW-0804">Transcription</keyword>